<feature type="transmembrane region" description="Helical" evidence="8">
    <location>
        <begin position="104"/>
        <end position="126"/>
    </location>
</feature>
<feature type="transmembrane region" description="Helical" evidence="8">
    <location>
        <begin position="231"/>
        <end position="249"/>
    </location>
</feature>
<dbReference type="EMBL" id="JBHUCM010000005">
    <property type="protein sequence ID" value="MFD1536280.1"/>
    <property type="molecule type" value="Genomic_DNA"/>
</dbReference>
<comment type="similarity">
    <text evidence="2">Belongs to the major facilitator superfamily. EmrB family.</text>
</comment>
<dbReference type="NCBIfam" id="TIGR00711">
    <property type="entry name" value="efflux_EmrB"/>
    <property type="match status" value="1"/>
</dbReference>
<reference evidence="11" key="1">
    <citation type="journal article" date="2019" name="Int. J. Syst. Evol. Microbiol.">
        <title>The Global Catalogue of Microorganisms (GCM) 10K type strain sequencing project: providing services to taxonomists for standard genome sequencing and annotation.</title>
        <authorList>
            <consortium name="The Broad Institute Genomics Platform"/>
            <consortium name="The Broad Institute Genome Sequencing Center for Infectious Disease"/>
            <person name="Wu L."/>
            <person name="Ma J."/>
        </authorList>
    </citation>
    <scope>NUCLEOTIDE SEQUENCE [LARGE SCALE GENOMIC DNA]</scope>
    <source>
        <strain evidence="11">CGMCC 1.15399</strain>
    </source>
</reference>
<evidence type="ECO:0000256" key="2">
    <source>
        <dbReference type="ARBA" id="ARBA00008537"/>
    </source>
</evidence>
<dbReference type="InterPro" id="IPR011701">
    <property type="entry name" value="MFS"/>
</dbReference>
<feature type="transmembrane region" description="Helical" evidence="8">
    <location>
        <begin position="138"/>
        <end position="161"/>
    </location>
</feature>
<dbReference type="Pfam" id="PF07690">
    <property type="entry name" value="MFS_1"/>
    <property type="match status" value="1"/>
</dbReference>
<feature type="transmembrane region" description="Helical" evidence="8">
    <location>
        <begin position="270"/>
        <end position="291"/>
    </location>
</feature>
<evidence type="ECO:0000313" key="10">
    <source>
        <dbReference type="EMBL" id="MFD1536280.1"/>
    </source>
</evidence>
<keyword evidence="7 8" id="KW-0472">Membrane</keyword>
<keyword evidence="4" id="KW-1003">Cell membrane</keyword>
<feature type="transmembrane region" description="Helical" evidence="8">
    <location>
        <begin position="401"/>
        <end position="420"/>
    </location>
</feature>
<evidence type="ECO:0000256" key="6">
    <source>
        <dbReference type="ARBA" id="ARBA00022989"/>
    </source>
</evidence>
<keyword evidence="3" id="KW-0813">Transport</keyword>
<evidence type="ECO:0000313" key="11">
    <source>
        <dbReference type="Proteomes" id="UP001597097"/>
    </source>
</evidence>
<evidence type="ECO:0000256" key="7">
    <source>
        <dbReference type="ARBA" id="ARBA00023136"/>
    </source>
</evidence>
<evidence type="ECO:0000256" key="4">
    <source>
        <dbReference type="ARBA" id="ARBA00022475"/>
    </source>
</evidence>
<feature type="transmembrane region" description="Helical" evidence="8">
    <location>
        <begin position="331"/>
        <end position="351"/>
    </location>
</feature>
<protein>
    <submittedName>
        <fullName evidence="10">DHA2 family efflux MFS transporter permease subunit</fullName>
    </submittedName>
</protein>
<dbReference type="PROSITE" id="PS50850">
    <property type="entry name" value="MFS"/>
    <property type="match status" value="1"/>
</dbReference>
<feature type="transmembrane region" description="Helical" evidence="8">
    <location>
        <begin position="200"/>
        <end position="219"/>
    </location>
</feature>
<dbReference type="Proteomes" id="UP001597097">
    <property type="component" value="Unassembled WGS sequence"/>
</dbReference>
<comment type="caution">
    <text evidence="10">The sequence shown here is derived from an EMBL/GenBank/DDBJ whole genome shotgun (WGS) entry which is preliminary data.</text>
</comment>
<evidence type="ECO:0000256" key="1">
    <source>
        <dbReference type="ARBA" id="ARBA00004651"/>
    </source>
</evidence>
<feature type="transmembrane region" description="Helical" evidence="8">
    <location>
        <begin position="167"/>
        <end position="188"/>
    </location>
</feature>
<feature type="transmembrane region" description="Helical" evidence="8">
    <location>
        <begin position="12"/>
        <end position="36"/>
    </location>
</feature>
<feature type="transmembrane region" description="Helical" evidence="8">
    <location>
        <begin position="56"/>
        <end position="72"/>
    </location>
</feature>
<dbReference type="PANTHER" id="PTHR42718:SF9">
    <property type="entry name" value="MAJOR FACILITATOR SUPERFAMILY MULTIDRUG TRANSPORTER MFSC"/>
    <property type="match status" value="1"/>
</dbReference>
<dbReference type="RefSeq" id="WP_219531501.1">
    <property type="nucleotide sequence ID" value="NZ_JAHKRM010000011.1"/>
</dbReference>
<feature type="transmembrane region" description="Helical" evidence="8">
    <location>
        <begin position="303"/>
        <end position="324"/>
    </location>
</feature>
<evidence type="ECO:0000259" key="9">
    <source>
        <dbReference type="PROSITE" id="PS50850"/>
    </source>
</evidence>
<feature type="transmembrane region" description="Helical" evidence="8">
    <location>
        <begin position="79"/>
        <end position="98"/>
    </location>
</feature>
<organism evidence="10 11">
    <name type="scientific">Nonomuraea guangzhouensis</name>
    <dbReference type="NCBI Taxonomy" id="1291555"/>
    <lineage>
        <taxon>Bacteria</taxon>
        <taxon>Bacillati</taxon>
        <taxon>Actinomycetota</taxon>
        <taxon>Actinomycetes</taxon>
        <taxon>Streptosporangiales</taxon>
        <taxon>Streptosporangiaceae</taxon>
        <taxon>Nonomuraea</taxon>
    </lineage>
</organism>
<dbReference type="PANTHER" id="PTHR42718">
    <property type="entry name" value="MAJOR FACILITATOR SUPERFAMILY MULTIDRUG TRANSPORTER MFSC"/>
    <property type="match status" value="1"/>
</dbReference>
<feature type="transmembrane region" description="Helical" evidence="8">
    <location>
        <begin position="363"/>
        <end position="389"/>
    </location>
</feature>
<accession>A0ABW4G1N5</accession>
<keyword evidence="11" id="KW-1185">Reference proteome</keyword>
<proteinExistence type="inferred from homology"/>
<keyword evidence="6 8" id="KW-1133">Transmembrane helix</keyword>
<evidence type="ECO:0000256" key="3">
    <source>
        <dbReference type="ARBA" id="ARBA00022448"/>
    </source>
</evidence>
<evidence type="ECO:0000256" key="8">
    <source>
        <dbReference type="SAM" id="Phobius"/>
    </source>
</evidence>
<comment type="subcellular location">
    <subcellularLocation>
        <location evidence="1">Cell membrane</location>
        <topology evidence="1">Multi-pass membrane protein</topology>
    </subcellularLocation>
</comment>
<feature type="transmembrane region" description="Helical" evidence="8">
    <location>
        <begin position="426"/>
        <end position="451"/>
    </location>
</feature>
<evidence type="ECO:0000256" key="5">
    <source>
        <dbReference type="ARBA" id="ARBA00022692"/>
    </source>
</evidence>
<keyword evidence="5 8" id="KW-0812">Transmembrane</keyword>
<dbReference type="InterPro" id="IPR020846">
    <property type="entry name" value="MFS_dom"/>
</dbReference>
<gene>
    <name evidence="10" type="ORF">ACFSJ0_04485</name>
</gene>
<sequence>MTFQARSTPGLPALGGVLGFGAFLALLNSTVVVVGIDRLSGALAAPLGQIQWVTTAYLLALAVAIPVAGWGADRFGGRTLWLAALGVYLAGSALATVADSLTVLVGARVVQGFGAGMLEPIMLAMLTTAAGPHRATRVLSLIQIPITLAPALGPLAGGLIIDHLSWRWLFAMNLPLGLLAMVLSLRVLPRDRPKTGTTRLDVLGLLLLPPGLAVLLYGLTRAGDGFGADSVAVFAPVLGGTALLLGYAAHALRRGSGALIDLRLFADARFTASGLIACLFGASVYGMMFLLPLYAQQANGARAWVAGLQLAPQGIGTILALPFVAALSARFGARATVAGGMSLAALGTLPFTQDGLHAGTGLLAVSLLVRGIGLGAVLGPALAAAFGAIAPDATARASSALVALIQIGGAAGTALLAVVLQRQPGGAGVAAFASTFWWALAICVLGSLLALRLPGKINEREVTHVGK</sequence>
<dbReference type="InterPro" id="IPR004638">
    <property type="entry name" value="EmrB-like"/>
</dbReference>
<name>A0ABW4G1N5_9ACTN</name>
<feature type="domain" description="Major facilitator superfamily (MFS) profile" evidence="9">
    <location>
        <begin position="14"/>
        <end position="458"/>
    </location>
</feature>